<dbReference type="OrthoDB" id="8774392at2"/>
<reference evidence="2 3" key="1">
    <citation type="submission" date="2019-11" db="EMBL/GenBank/DDBJ databases">
        <title>Whole-genome sequence of the anaerobic purple sulfur bacterium Allochromatium palmeri DSM 15591.</title>
        <authorList>
            <person name="Kyndt J.A."/>
            <person name="Meyer T.E."/>
        </authorList>
    </citation>
    <scope>NUCLEOTIDE SEQUENCE [LARGE SCALE GENOMIC DNA]</scope>
    <source>
        <strain evidence="2 3">DSM 15591</strain>
    </source>
</reference>
<name>A0A6N8EA84_9GAMM</name>
<evidence type="ECO:0000313" key="2">
    <source>
        <dbReference type="EMBL" id="MTW21203.1"/>
    </source>
</evidence>
<keyword evidence="2" id="KW-0808">Transferase</keyword>
<dbReference type="Gene3D" id="3.40.630.30">
    <property type="match status" value="1"/>
</dbReference>
<dbReference type="Proteomes" id="UP000434044">
    <property type="component" value="Unassembled WGS sequence"/>
</dbReference>
<dbReference type="PROSITE" id="PS51186">
    <property type="entry name" value="GNAT"/>
    <property type="match status" value="1"/>
</dbReference>
<protein>
    <submittedName>
        <fullName evidence="2">GNAT family N-acetyltransferase</fullName>
    </submittedName>
</protein>
<dbReference type="RefSeq" id="WP_155449791.1">
    <property type="nucleotide sequence ID" value="NZ_WNKT01000015.1"/>
</dbReference>
<feature type="domain" description="N-acetyltransferase" evidence="1">
    <location>
        <begin position="20"/>
        <end position="182"/>
    </location>
</feature>
<dbReference type="InterPro" id="IPR016181">
    <property type="entry name" value="Acyl_CoA_acyltransferase"/>
</dbReference>
<keyword evidence="3" id="KW-1185">Reference proteome</keyword>
<accession>A0A6N8EA84</accession>
<dbReference type="SUPFAM" id="SSF55729">
    <property type="entry name" value="Acyl-CoA N-acyltransferases (Nat)"/>
    <property type="match status" value="1"/>
</dbReference>
<proteinExistence type="predicted"/>
<dbReference type="CDD" id="cd04301">
    <property type="entry name" value="NAT_SF"/>
    <property type="match status" value="1"/>
</dbReference>
<dbReference type="EMBL" id="WNKT01000015">
    <property type="protein sequence ID" value="MTW21203.1"/>
    <property type="molecule type" value="Genomic_DNA"/>
</dbReference>
<dbReference type="InterPro" id="IPR000182">
    <property type="entry name" value="GNAT_dom"/>
</dbReference>
<evidence type="ECO:0000259" key="1">
    <source>
        <dbReference type="PROSITE" id="PS51186"/>
    </source>
</evidence>
<evidence type="ECO:0000313" key="3">
    <source>
        <dbReference type="Proteomes" id="UP000434044"/>
    </source>
</evidence>
<organism evidence="2 3">
    <name type="scientific">Allochromatium palmeri</name>
    <dbReference type="NCBI Taxonomy" id="231048"/>
    <lineage>
        <taxon>Bacteria</taxon>
        <taxon>Pseudomonadati</taxon>
        <taxon>Pseudomonadota</taxon>
        <taxon>Gammaproteobacteria</taxon>
        <taxon>Chromatiales</taxon>
        <taxon>Chromatiaceae</taxon>
        <taxon>Allochromatium</taxon>
    </lineage>
</organism>
<gene>
    <name evidence="2" type="ORF">GJ668_08835</name>
</gene>
<sequence>MRTSLLKRFAHFFAGDYEIYRIYQSSERSNKSALPDATRIEKVDGKRLSRATSPDLRDQAGYAGDGATVYAYIEQENILGVCCYWEGERYRKRNFWPLQNDEAKLVQIVVTPEARGKGVATALIIHSCVELQAKGKSRCYARIWHSNHPSIRAFEKAGWQRIATVIHLCPFGRGKRIRLIRK</sequence>
<comment type="caution">
    <text evidence="2">The sequence shown here is derived from an EMBL/GenBank/DDBJ whole genome shotgun (WGS) entry which is preliminary data.</text>
</comment>
<dbReference type="GO" id="GO:0016747">
    <property type="term" value="F:acyltransferase activity, transferring groups other than amino-acyl groups"/>
    <property type="evidence" value="ECO:0007669"/>
    <property type="project" value="InterPro"/>
</dbReference>
<dbReference type="Pfam" id="PF00583">
    <property type="entry name" value="Acetyltransf_1"/>
    <property type="match status" value="1"/>
</dbReference>
<dbReference type="AlphaFoldDB" id="A0A6N8EA84"/>